<gene>
    <name evidence="1" type="ORF">DC094_06590</name>
</gene>
<dbReference type="Proteomes" id="UP000244906">
    <property type="component" value="Unassembled WGS sequence"/>
</dbReference>
<dbReference type="EMBL" id="QDDL01000002">
    <property type="protein sequence ID" value="PVZ70261.1"/>
    <property type="molecule type" value="Genomic_DNA"/>
</dbReference>
<comment type="caution">
    <text evidence="1">The sequence shown here is derived from an EMBL/GenBank/DDBJ whole genome shotgun (WGS) entry which is preliminary data.</text>
</comment>
<dbReference type="AlphaFoldDB" id="A0A2V1H1K6"/>
<proteinExistence type="predicted"/>
<dbReference type="RefSeq" id="WP_116686334.1">
    <property type="nucleotide sequence ID" value="NZ_CAWNYD010000002.1"/>
</dbReference>
<name>A0A2V1H1K6_9GAMM</name>
<sequence length="268" mass="30085">MTHKPRNYLPLLLLLPFQIGAQEQPWSATIATAASTNAYQYGETDNARSLSLDIIANYKIATNQTLTLLSGVSQDLDDGKEDGFSNSWIFYKNAAWKNITPDTDVSYRFGLQLPTSEYSNKTKKYAALRAELPMVYSIQSDWLKGWNFGFTPRLTRNFYERTTPIEGSRAFVEIELRGAASLSGDLANNLSASINGYFRRDKPFDNGWRSPRYGLGFDLSYSLPEDFSVSAGFSNQGALYDSERGDKGDVSLIDREGTEFYLSLEKSL</sequence>
<organism evidence="1 2">
    <name type="scientific">Pelagibaculum spongiae</name>
    <dbReference type="NCBI Taxonomy" id="2080658"/>
    <lineage>
        <taxon>Bacteria</taxon>
        <taxon>Pseudomonadati</taxon>
        <taxon>Pseudomonadota</taxon>
        <taxon>Gammaproteobacteria</taxon>
        <taxon>Oceanospirillales</taxon>
        <taxon>Pelagibaculum</taxon>
    </lineage>
</organism>
<dbReference type="InterPro" id="IPR025737">
    <property type="entry name" value="FApF"/>
</dbReference>
<dbReference type="Pfam" id="PF13557">
    <property type="entry name" value="Phenol_MetA_deg"/>
    <property type="match status" value="1"/>
</dbReference>
<protein>
    <submittedName>
        <fullName evidence="1">Uncharacterized protein</fullName>
    </submittedName>
</protein>
<accession>A0A2V1H1K6</accession>
<reference evidence="1 2" key="1">
    <citation type="submission" date="2018-04" db="EMBL/GenBank/DDBJ databases">
        <title>Thalassorhabdus spongiae gen. nov., sp. nov., isolated from a marine sponge in South-West Iceland.</title>
        <authorList>
            <person name="Knobloch S."/>
            <person name="Daussin A."/>
            <person name="Johannsson R."/>
            <person name="Marteinsson V.T."/>
        </authorList>
    </citation>
    <scope>NUCLEOTIDE SEQUENCE [LARGE SCALE GENOMIC DNA]</scope>
    <source>
        <strain evidence="1 2">Hp12</strain>
    </source>
</reference>
<evidence type="ECO:0000313" key="1">
    <source>
        <dbReference type="EMBL" id="PVZ70261.1"/>
    </source>
</evidence>
<evidence type="ECO:0000313" key="2">
    <source>
        <dbReference type="Proteomes" id="UP000244906"/>
    </source>
</evidence>
<keyword evidence="2" id="KW-1185">Reference proteome</keyword>